<dbReference type="Pfam" id="PF00015">
    <property type="entry name" value="MCPsignal"/>
    <property type="match status" value="1"/>
</dbReference>
<evidence type="ECO:0000256" key="5">
    <source>
        <dbReference type="SAM" id="MobiDB-lite"/>
    </source>
</evidence>
<dbReference type="RefSeq" id="WP_011761704.1">
    <property type="nucleotide sequence ID" value="NC_008700.1"/>
</dbReference>
<dbReference type="PANTHER" id="PTHR32089:SF120">
    <property type="entry name" value="METHYL-ACCEPTING CHEMOTAXIS PROTEIN TLPQ"/>
    <property type="match status" value="1"/>
</dbReference>
<keyword evidence="6" id="KW-0812">Transmembrane</keyword>
<evidence type="ECO:0000313" key="8">
    <source>
        <dbReference type="EMBL" id="ABM01801.1"/>
    </source>
</evidence>
<sequence>MTSKTVWLIILLGYGLLGALFAGAWILGLWQAGLLLMAAFGALVAWVIRRQFADSAQLLARSMNIQNGSVDLQVRLDTANHSSLRECIEASNALRVFMDVQLLSVSESVGRLIPISSELSESYSNMTQKVSLQNQVSGAIETDMESMWQACLHVQAMTERIVVASNASDDKVKQGMSTTQVALTSFHDLTKRLEKAFAEVEQLKQSSDRIGGILEVINSISQQTNLLALNAAIEAARAGEAGRGFAVVADEVRSLAGRTAESTHEVRAITDEILRAVSMLSQHIHESHNELSVTQQQIDGVEVSLSGIAEAVQETNGAVAEISQAIEEQTRAAKHVRQSIDGLQELNRDALTGSQLHTVSADDLTRLANHLYDKMAVFTLSQHPDSKTFVRRSQSRHESDASAADSSGVELF</sequence>
<gene>
    <name evidence="8" type="ordered locus">Sama_3598</name>
</gene>
<protein>
    <submittedName>
        <fullName evidence="8">Putative methyl-accepting chemotaxis sensory transducer</fullName>
    </submittedName>
</protein>
<keyword evidence="6" id="KW-1133">Transmembrane helix</keyword>
<dbReference type="AlphaFoldDB" id="A1SBP4"/>
<proteinExistence type="inferred from homology"/>
<dbReference type="Proteomes" id="UP000009175">
    <property type="component" value="Chromosome"/>
</dbReference>
<comment type="similarity">
    <text evidence="3">Belongs to the methyl-accepting chemotaxis (MCP) protein family.</text>
</comment>
<keyword evidence="9" id="KW-1185">Reference proteome</keyword>
<organism evidence="8 9">
    <name type="scientific">Shewanella amazonensis (strain ATCC BAA-1098 / SB2B)</name>
    <dbReference type="NCBI Taxonomy" id="326297"/>
    <lineage>
        <taxon>Bacteria</taxon>
        <taxon>Pseudomonadati</taxon>
        <taxon>Pseudomonadota</taxon>
        <taxon>Gammaproteobacteria</taxon>
        <taxon>Alteromonadales</taxon>
        <taxon>Shewanellaceae</taxon>
        <taxon>Shewanella</taxon>
    </lineage>
</organism>
<evidence type="ECO:0000256" key="6">
    <source>
        <dbReference type="SAM" id="Phobius"/>
    </source>
</evidence>
<dbReference type="InterPro" id="IPR004089">
    <property type="entry name" value="MCPsignal_dom"/>
</dbReference>
<dbReference type="eggNOG" id="COG0840">
    <property type="taxonomic scope" value="Bacteria"/>
</dbReference>
<evidence type="ECO:0000256" key="4">
    <source>
        <dbReference type="PROSITE-ProRule" id="PRU00284"/>
    </source>
</evidence>
<keyword evidence="6" id="KW-0472">Membrane</keyword>
<dbReference type="SMART" id="SM00283">
    <property type="entry name" value="MA"/>
    <property type="match status" value="1"/>
</dbReference>
<dbReference type="SUPFAM" id="SSF58104">
    <property type="entry name" value="Methyl-accepting chemotaxis protein (MCP) signaling domain"/>
    <property type="match status" value="1"/>
</dbReference>
<comment type="subcellular location">
    <subcellularLocation>
        <location evidence="1">Membrane</location>
    </subcellularLocation>
</comment>
<dbReference type="Gene3D" id="1.10.287.950">
    <property type="entry name" value="Methyl-accepting chemotaxis protein"/>
    <property type="match status" value="1"/>
</dbReference>
<dbReference type="GO" id="GO:0007165">
    <property type="term" value="P:signal transduction"/>
    <property type="evidence" value="ECO:0007669"/>
    <property type="project" value="UniProtKB-KW"/>
</dbReference>
<dbReference type="GO" id="GO:0006935">
    <property type="term" value="P:chemotaxis"/>
    <property type="evidence" value="ECO:0007669"/>
    <property type="project" value="UniProtKB-ARBA"/>
</dbReference>
<reference evidence="8 9" key="1">
    <citation type="submission" date="2006-12" db="EMBL/GenBank/DDBJ databases">
        <title>Complete sequence of Shewanella amazonensis SB2B.</title>
        <authorList>
            <consortium name="US DOE Joint Genome Institute"/>
            <person name="Copeland A."/>
            <person name="Lucas S."/>
            <person name="Lapidus A."/>
            <person name="Barry K."/>
            <person name="Detter J.C."/>
            <person name="Glavina del Rio T."/>
            <person name="Hammon N."/>
            <person name="Israni S."/>
            <person name="Dalin E."/>
            <person name="Tice H."/>
            <person name="Pitluck S."/>
            <person name="Munk A.C."/>
            <person name="Brettin T."/>
            <person name="Bruce D."/>
            <person name="Han C."/>
            <person name="Tapia R."/>
            <person name="Gilna P."/>
            <person name="Schmutz J."/>
            <person name="Larimer F."/>
            <person name="Land M."/>
            <person name="Hauser L."/>
            <person name="Kyrpides N."/>
            <person name="Mikhailova N."/>
            <person name="Fredrickson J."/>
            <person name="Richardson P."/>
        </authorList>
    </citation>
    <scope>NUCLEOTIDE SEQUENCE [LARGE SCALE GENOMIC DNA]</scope>
    <source>
        <strain evidence="9">ATCC BAA-1098 / SB2B</strain>
    </source>
</reference>
<feature type="domain" description="Methyl-accepting transducer" evidence="7">
    <location>
        <begin position="108"/>
        <end position="344"/>
    </location>
</feature>
<keyword evidence="2 4" id="KW-0807">Transducer</keyword>
<dbReference type="KEGG" id="saz:Sama_3598"/>
<dbReference type="OrthoDB" id="2489132at2"/>
<dbReference type="PROSITE" id="PS50111">
    <property type="entry name" value="CHEMOTAXIS_TRANSDUC_2"/>
    <property type="match status" value="1"/>
</dbReference>
<name>A1SBP4_SHEAM</name>
<feature type="region of interest" description="Disordered" evidence="5">
    <location>
        <begin position="391"/>
        <end position="412"/>
    </location>
</feature>
<dbReference type="EMBL" id="CP000507">
    <property type="protein sequence ID" value="ABM01801.1"/>
    <property type="molecule type" value="Genomic_DNA"/>
</dbReference>
<evidence type="ECO:0000313" key="9">
    <source>
        <dbReference type="Proteomes" id="UP000009175"/>
    </source>
</evidence>
<accession>A1SBP4</accession>
<evidence type="ECO:0000259" key="7">
    <source>
        <dbReference type="PROSITE" id="PS50111"/>
    </source>
</evidence>
<dbReference type="PANTHER" id="PTHR32089">
    <property type="entry name" value="METHYL-ACCEPTING CHEMOTAXIS PROTEIN MCPB"/>
    <property type="match status" value="1"/>
</dbReference>
<feature type="transmembrane region" description="Helical" evidence="6">
    <location>
        <begin position="7"/>
        <end position="26"/>
    </location>
</feature>
<dbReference type="HOGENOM" id="CLU_000445_107_27_6"/>
<dbReference type="STRING" id="326297.Sama_3598"/>
<evidence type="ECO:0000256" key="2">
    <source>
        <dbReference type="ARBA" id="ARBA00023224"/>
    </source>
</evidence>
<dbReference type="GO" id="GO:0016020">
    <property type="term" value="C:membrane"/>
    <property type="evidence" value="ECO:0007669"/>
    <property type="project" value="UniProtKB-SubCell"/>
</dbReference>
<evidence type="ECO:0000256" key="1">
    <source>
        <dbReference type="ARBA" id="ARBA00004370"/>
    </source>
</evidence>
<evidence type="ECO:0000256" key="3">
    <source>
        <dbReference type="ARBA" id="ARBA00029447"/>
    </source>
</evidence>